<keyword evidence="13" id="KW-1185">Reference proteome</keyword>
<dbReference type="Gene3D" id="2.40.50.100">
    <property type="match status" value="1"/>
</dbReference>
<dbReference type="STRING" id="92696.A0A4R0R0P1"/>
<dbReference type="InterPro" id="IPR031686">
    <property type="entry name" value="ATP-synth_a_Xtn"/>
</dbReference>
<dbReference type="InterPro" id="IPR027417">
    <property type="entry name" value="P-loop_NTPase"/>
</dbReference>
<name>A0A4R0R0P1_9APHY</name>
<feature type="non-terminal residue" evidence="12">
    <location>
        <position position="166"/>
    </location>
</feature>
<evidence type="ECO:0000256" key="4">
    <source>
        <dbReference type="ARBA" id="ARBA00022741"/>
    </source>
</evidence>
<comment type="subcellular location">
    <subcellularLocation>
        <location evidence="9">Vacuole membrane</location>
        <topology evidence="9">Peripheral membrane protein</topology>
        <orientation evidence="9">Cytoplasmic side</orientation>
    </subcellularLocation>
</comment>
<dbReference type="PANTHER" id="PTHR43607">
    <property type="entry name" value="V-TYPE PROTON ATPASE CATALYTIC SUBUNIT A"/>
    <property type="match status" value="1"/>
</dbReference>
<dbReference type="GO" id="GO:0046961">
    <property type="term" value="F:proton-transporting ATPase activity, rotational mechanism"/>
    <property type="evidence" value="ECO:0007669"/>
    <property type="project" value="InterPro"/>
</dbReference>
<keyword evidence="8" id="KW-0406">Ion transport</keyword>
<evidence type="ECO:0000256" key="9">
    <source>
        <dbReference type="ARBA" id="ARBA00029427"/>
    </source>
</evidence>
<protein>
    <recommendedName>
        <fullName evidence="2">V-type proton ATPase catalytic subunit A</fullName>
    </recommendedName>
</protein>
<evidence type="ECO:0000256" key="7">
    <source>
        <dbReference type="ARBA" id="ARBA00022967"/>
    </source>
</evidence>
<dbReference type="Proteomes" id="UP000292702">
    <property type="component" value="Unassembled WGS sequence"/>
</dbReference>
<dbReference type="Pfam" id="PF16886">
    <property type="entry name" value="ATP-synt_ab_Xtn"/>
    <property type="match status" value="1"/>
</dbReference>
<dbReference type="OrthoDB" id="1676488at2759"/>
<evidence type="ECO:0000259" key="10">
    <source>
        <dbReference type="Pfam" id="PF02874"/>
    </source>
</evidence>
<keyword evidence="3" id="KW-0813">Transport</keyword>
<dbReference type="GO" id="GO:0005524">
    <property type="term" value="F:ATP binding"/>
    <property type="evidence" value="ECO:0007669"/>
    <property type="project" value="UniProtKB-KW"/>
</dbReference>
<dbReference type="InterPro" id="IPR022878">
    <property type="entry name" value="V-ATPase_asu"/>
</dbReference>
<accession>A0A4R0R0P1</accession>
<dbReference type="CDD" id="cd18119">
    <property type="entry name" value="ATP-synt_V_A-type_alpha_N"/>
    <property type="match status" value="1"/>
</dbReference>
<dbReference type="GO" id="GO:0000329">
    <property type="term" value="C:fungal-type vacuole membrane"/>
    <property type="evidence" value="ECO:0007669"/>
    <property type="project" value="TreeGrafter"/>
</dbReference>
<evidence type="ECO:0000256" key="8">
    <source>
        <dbReference type="ARBA" id="ARBA00023065"/>
    </source>
</evidence>
<keyword evidence="5" id="KW-0375">Hydrogen ion transport</keyword>
<evidence type="ECO:0000313" key="12">
    <source>
        <dbReference type="EMBL" id="TCD60321.1"/>
    </source>
</evidence>
<comment type="caution">
    <text evidence="12">The sequence shown here is derived from an EMBL/GenBank/DDBJ whole genome shotgun (WGS) entry which is preliminary data.</text>
</comment>
<dbReference type="EMBL" id="RWJN01000618">
    <property type="protein sequence ID" value="TCD60321.1"/>
    <property type="molecule type" value="Genomic_DNA"/>
</dbReference>
<sequence>MAGAMSNAKKHLPKVRDEDRESRFGQVFGVSGPVVVAENMTGCAMYELVRVGHDELVGEVIRIDADKATIQVYEETSGVTVGDPVLRTGKPLSVELGPGLMSNIVDGIQRPLRSIQELSKSIYIPRGINTEALDRSLKWDFNPINFKVGDHLAGGDIFGRVYENSL</sequence>
<gene>
    <name evidence="12" type="primary">VMA1_1</name>
    <name evidence="12" type="ORF">EIP91_010359</name>
</gene>
<keyword evidence="6" id="KW-0067">ATP-binding</keyword>
<dbReference type="InterPro" id="IPR023366">
    <property type="entry name" value="ATP_synth_asu-like_sf"/>
</dbReference>
<evidence type="ECO:0000256" key="3">
    <source>
        <dbReference type="ARBA" id="ARBA00022448"/>
    </source>
</evidence>
<evidence type="ECO:0000256" key="6">
    <source>
        <dbReference type="ARBA" id="ARBA00022840"/>
    </source>
</evidence>
<comment type="similarity">
    <text evidence="1">Belongs to the ATPase alpha/beta chains family.</text>
</comment>
<dbReference type="AlphaFoldDB" id="A0A4R0R0P1"/>
<evidence type="ECO:0000256" key="1">
    <source>
        <dbReference type="ARBA" id="ARBA00008936"/>
    </source>
</evidence>
<dbReference type="Gene3D" id="3.40.50.300">
    <property type="entry name" value="P-loop containing nucleotide triphosphate hydrolases"/>
    <property type="match status" value="1"/>
</dbReference>
<dbReference type="InterPro" id="IPR004100">
    <property type="entry name" value="ATPase_F1/V1/A1_a/bsu_N"/>
</dbReference>
<reference evidence="12 13" key="1">
    <citation type="submission" date="2018-11" db="EMBL/GenBank/DDBJ databases">
        <title>Genome assembly of Steccherinum ochraceum LE-BIN_3174, the white-rot fungus of the Steccherinaceae family (The Residual Polyporoid clade, Polyporales, Basidiomycota).</title>
        <authorList>
            <person name="Fedorova T.V."/>
            <person name="Glazunova O.A."/>
            <person name="Landesman E.O."/>
            <person name="Moiseenko K.V."/>
            <person name="Psurtseva N.V."/>
            <person name="Savinova O.S."/>
            <person name="Shakhova N.V."/>
            <person name="Tyazhelova T.V."/>
            <person name="Vasina D.V."/>
        </authorList>
    </citation>
    <scope>NUCLEOTIDE SEQUENCE [LARGE SCALE GENOMIC DNA]</scope>
    <source>
        <strain evidence="12 13">LE-BIN_3174</strain>
    </source>
</reference>
<feature type="domain" description="ATPsynthase alpha/beta subunit barrel-sandwich" evidence="11">
    <location>
        <begin position="131"/>
        <end position="166"/>
    </location>
</feature>
<evidence type="ECO:0000256" key="2">
    <source>
        <dbReference type="ARBA" id="ARBA00018860"/>
    </source>
</evidence>
<dbReference type="Pfam" id="PF02874">
    <property type="entry name" value="ATP-synt_ab_N"/>
    <property type="match status" value="1"/>
</dbReference>
<dbReference type="Gene3D" id="2.40.30.20">
    <property type="match status" value="1"/>
</dbReference>
<organism evidence="12 13">
    <name type="scientific">Steccherinum ochraceum</name>
    <dbReference type="NCBI Taxonomy" id="92696"/>
    <lineage>
        <taxon>Eukaryota</taxon>
        <taxon>Fungi</taxon>
        <taxon>Dikarya</taxon>
        <taxon>Basidiomycota</taxon>
        <taxon>Agaricomycotina</taxon>
        <taxon>Agaricomycetes</taxon>
        <taxon>Polyporales</taxon>
        <taxon>Steccherinaceae</taxon>
        <taxon>Steccherinum</taxon>
    </lineage>
</organism>
<dbReference type="PANTHER" id="PTHR43607:SF1">
    <property type="entry name" value="H(+)-TRANSPORTING TWO-SECTOR ATPASE"/>
    <property type="match status" value="1"/>
</dbReference>
<dbReference type="FunFam" id="2.40.30.20:FF:000002">
    <property type="entry name" value="V-type proton ATPase catalytic subunit A"/>
    <property type="match status" value="1"/>
</dbReference>
<evidence type="ECO:0000256" key="5">
    <source>
        <dbReference type="ARBA" id="ARBA00022781"/>
    </source>
</evidence>
<evidence type="ECO:0000313" key="13">
    <source>
        <dbReference type="Proteomes" id="UP000292702"/>
    </source>
</evidence>
<dbReference type="InterPro" id="IPR036121">
    <property type="entry name" value="ATPase_F1/V1/A1_a/bsu_N_sf"/>
</dbReference>
<keyword evidence="4" id="KW-0547">Nucleotide-binding</keyword>
<keyword evidence="7" id="KW-1278">Translocase</keyword>
<dbReference type="GO" id="GO:0046034">
    <property type="term" value="P:ATP metabolic process"/>
    <property type="evidence" value="ECO:0007669"/>
    <property type="project" value="InterPro"/>
</dbReference>
<proteinExistence type="inferred from homology"/>
<dbReference type="SUPFAM" id="SSF50615">
    <property type="entry name" value="N-terminal domain of alpha and beta subunits of F1 ATP synthase"/>
    <property type="match status" value="1"/>
</dbReference>
<evidence type="ECO:0000259" key="11">
    <source>
        <dbReference type="Pfam" id="PF16886"/>
    </source>
</evidence>
<feature type="domain" description="ATPase F1/V1/A1 complex alpha/beta subunit N-terminal" evidence="10">
    <location>
        <begin position="28"/>
        <end position="89"/>
    </location>
</feature>